<dbReference type="Pfam" id="PF01882">
    <property type="entry name" value="DUF58"/>
    <property type="match status" value="1"/>
</dbReference>
<dbReference type="AlphaFoldDB" id="A0A6C2YMG1"/>
<dbReference type="InterPro" id="IPR036465">
    <property type="entry name" value="vWFA_dom_sf"/>
</dbReference>
<dbReference type="SUPFAM" id="SSF53300">
    <property type="entry name" value="vWA-like"/>
    <property type="match status" value="1"/>
</dbReference>
<sequence length="301" mass="34229">MANPTYRYLDPVALGQLKNLALAARRVVEGFYAGQHRSPAKGYSIEFAEHREYTPGVDPRHLDWRVYGRRDKLYVKQYEEETSLRCYLIVDKSASMGYRGSAARLSKLEYASFLAATLSVLMAQQHDAVGLVTVDDRIRTRLPARQGTAHLQTIMKTLEANSPGESTSLSKHLHELAETLQKRALMVILSDLFDDPKELVAAFQHLRHNRNEVIVLQTLDPDEVHFPFDDITRIEDMETGRDVVSDPQAFRKAYLEALQTHLQTIQAGCTRAQIDLALAQTDEPFERFLGNFLVKRQSYHG</sequence>
<dbReference type="InParanoid" id="A0A6C2YMG1"/>
<dbReference type="PANTHER" id="PTHR33608:SF7">
    <property type="entry name" value="DUF58 DOMAIN-CONTAINING PROTEIN"/>
    <property type="match status" value="1"/>
</dbReference>
<keyword evidence="3" id="KW-1185">Reference proteome</keyword>
<gene>
    <name evidence="2" type="ORF">GMBLW1_14060</name>
</gene>
<dbReference type="Gene3D" id="3.40.50.410">
    <property type="entry name" value="von Willebrand factor, type A domain"/>
    <property type="match status" value="1"/>
</dbReference>
<proteinExistence type="predicted"/>
<feature type="domain" description="DUF58" evidence="1">
    <location>
        <begin position="49"/>
        <end position="261"/>
    </location>
</feature>
<protein>
    <recommendedName>
        <fullName evidence="1">DUF58 domain-containing protein</fullName>
    </recommendedName>
</protein>
<evidence type="ECO:0000259" key="1">
    <source>
        <dbReference type="Pfam" id="PF01882"/>
    </source>
</evidence>
<reference evidence="2" key="1">
    <citation type="submission" date="2019-04" db="EMBL/GenBank/DDBJ databases">
        <authorList>
            <consortium name="Science for Life Laboratories"/>
        </authorList>
    </citation>
    <scope>NUCLEOTIDE SEQUENCE</scope>
    <source>
        <strain evidence="2">MBLW1</strain>
    </source>
</reference>
<dbReference type="PANTHER" id="PTHR33608">
    <property type="entry name" value="BLL2464 PROTEIN"/>
    <property type="match status" value="1"/>
</dbReference>
<dbReference type="EMBL" id="LR593887">
    <property type="protein sequence ID" value="VTS01751.1"/>
    <property type="molecule type" value="Genomic_DNA"/>
</dbReference>
<dbReference type="EMBL" id="LR586016">
    <property type="protein sequence ID" value="VIP02554.1"/>
    <property type="molecule type" value="Genomic_DNA"/>
</dbReference>
<dbReference type="InterPro" id="IPR002881">
    <property type="entry name" value="DUF58"/>
</dbReference>
<evidence type="ECO:0000313" key="3">
    <source>
        <dbReference type="Proteomes" id="UP000464378"/>
    </source>
</evidence>
<evidence type="ECO:0000313" key="2">
    <source>
        <dbReference type="EMBL" id="VIP02554.1"/>
    </source>
</evidence>
<dbReference type="KEGG" id="tim:GMBLW1_14060"/>
<dbReference type="RefSeq" id="WP_162657720.1">
    <property type="nucleotide sequence ID" value="NZ_LR593887.1"/>
</dbReference>
<name>A0A6C2YMG1_9BACT</name>
<accession>A0A6C2YMG1</accession>
<organism evidence="2">
    <name type="scientific">Tuwongella immobilis</name>
    <dbReference type="NCBI Taxonomy" id="692036"/>
    <lineage>
        <taxon>Bacteria</taxon>
        <taxon>Pseudomonadati</taxon>
        <taxon>Planctomycetota</taxon>
        <taxon>Planctomycetia</taxon>
        <taxon>Gemmatales</taxon>
        <taxon>Gemmataceae</taxon>
        <taxon>Tuwongella</taxon>
    </lineage>
</organism>
<dbReference type="Proteomes" id="UP000464378">
    <property type="component" value="Chromosome"/>
</dbReference>